<protein>
    <submittedName>
        <fullName evidence="3">CHCH domain-containing protein</fullName>
    </submittedName>
</protein>
<dbReference type="PANTHER" id="PTHR13523">
    <property type="entry name" value="COILED-COIL-HELIX-COILED-COIL-HELIX DOMAIN CONTAINING 2/NUR77"/>
    <property type="match status" value="1"/>
</dbReference>
<feature type="compositionally biased region" description="Pro residues" evidence="1">
    <location>
        <begin position="26"/>
        <end position="47"/>
    </location>
</feature>
<evidence type="ECO:0000313" key="2">
    <source>
        <dbReference type="Proteomes" id="UP000035681"/>
    </source>
</evidence>
<feature type="region of interest" description="Disordered" evidence="1">
    <location>
        <begin position="91"/>
        <end position="114"/>
    </location>
</feature>
<reference evidence="3" key="1">
    <citation type="submission" date="2024-02" db="UniProtKB">
        <authorList>
            <consortium name="WormBaseParasite"/>
        </authorList>
    </citation>
    <scope>IDENTIFICATION</scope>
</reference>
<keyword evidence="2" id="KW-1185">Reference proteome</keyword>
<dbReference type="InterPro" id="IPR055304">
    <property type="entry name" value="CHCHD2/10-like"/>
</dbReference>
<dbReference type="PANTHER" id="PTHR13523:SF2">
    <property type="entry name" value="COILED-COIL-HELIX-COILED-COIL-HELIX DOMAIN CONTAINING 2, ISOFORM A-RELATED"/>
    <property type="match status" value="1"/>
</dbReference>
<dbReference type="WBParaSite" id="TCONS_00011006.p1">
    <property type="protein sequence ID" value="TCONS_00011006.p1"/>
    <property type="gene ID" value="XLOC_004932"/>
</dbReference>
<dbReference type="AlphaFoldDB" id="A0AAF5DDT5"/>
<organism evidence="2 3">
    <name type="scientific">Strongyloides stercoralis</name>
    <name type="common">Threadworm</name>
    <dbReference type="NCBI Taxonomy" id="6248"/>
    <lineage>
        <taxon>Eukaryota</taxon>
        <taxon>Metazoa</taxon>
        <taxon>Ecdysozoa</taxon>
        <taxon>Nematoda</taxon>
        <taxon>Chromadorea</taxon>
        <taxon>Rhabditida</taxon>
        <taxon>Tylenchina</taxon>
        <taxon>Panagrolaimomorpha</taxon>
        <taxon>Strongyloidoidea</taxon>
        <taxon>Strongyloididae</taxon>
        <taxon>Strongyloides</taxon>
    </lineage>
</organism>
<evidence type="ECO:0000256" key="1">
    <source>
        <dbReference type="SAM" id="MobiDB-lite"/>
    </source>
</evidence>
<name>A0AAF5DDT5_STRER</name>
<accession>A0AAF5DDT5</accession>
<dbReference type="GO" id="GO:0005739">
    <property type="term" value="C:mitochondrion"/>
    <property type="evidence" value="ECO:0007669"/>
    <property type="project" value="TreeGrafter"/>
</dbReference>
<proteinExistence type="predicted"/>
<dbReference type="GO" id="GO:0005634">
    <property type="term" value="C:nucleus"/>
    <property type="evidence" value="ECO:0007669"/>
    <property type="project" value="TreeGrafter"/>
</dbReference>
<dbReference type="GO" id="GO:0007005">
    <property type="term" value="P:mitochondrion organization"/>
    <property type="evidence" value="ECO:0007669"/>
    <property type="project" value="InterPro"/>
</dbReference>
<feature type="compositionally biased region" description="Low complexity" evidence="1">
    <location>
        <begin position="14"/>
        <end position="25"/>
    </location>
</feature>
<sequence length="267" mass="29280">VFFILHKMVRRRTSSPVSSGPVRRSSPPPRPAAAPAPTPSYSAPPAPVATPMAGATAPKQPGLMAQMAATAGGVAIGSSIGHVVGNMITGSGGSNDNVQPSSAQTPVNSQQPAQNYQNPCEFEYRQFFECSRNASDINLCSAYHDLFKECKTITLFLIGNYKFFFHLTTKSNKKLYKMVFFVLVNVNFAKNNEKHPHACAFKGQIELDNGEYLKYFLIESFPLKFFSGEGISVTVNVGPDELLNNEEEGIFVFLLKLNLLFDNILLF</sequence>
<feature type="compositionally biased region" description="Polar residues" evidence="1">
    <location>
        <begin position="94"/>
        <end position="114"/>
    </location>
</feature>
<feature type="region of interest" description="Disordered" evidence="1">
    <location>
        <begin position="10"/>
        <end position="47"/>
    </location>
</feature>
<dbReference type="Proteomes" id="UP000035681">
    <property type="component" value="Unplaced"/>
</dbReference>
<evidence type="ECO:0000313" key="3">
    <source>
        <dbReference type="WBParaSite" id="TCONS_00011006.p1"/>
    </source>
</evidence>